<dbReference type="InterPro" id="IPR029032">
    <property type="entry name" value="AhpD-like"/>
</dbReference>
<evidence type="ECO:0000256" key="1">
    <source>
        <dbReference type="SAM" id="MobiDB-lite"/>
    </source>
</evidence>
<dbReference type="RefSeq" id="WP_380827103.1">
    <property type="nucleotide sequence ID" value="NZ_JBHTCG010000008.1"/>
</dbReference>
<evidence type="ECO:0000259" key="2">
    <source>
        <dbReference type="Pfam" id="PF02627"/>
    </source>
</evidence>
<dbReference type="EMBL" id="JBHTCG010000008">
    <property type="protein sequence ID" value="MFC7383596.1"/>
    <property type="molecule type" value="Genomic_DNA"/>
</dbReference>
<organism evidence="3 4">
    <name type="scientific">Sphaerisporangium rhizosphaerae</name>
    <dbReference type="NCBI Taxonomy" id="2269375"/>
    <lineage>
        <taxon>Bacteria</taxon>
        <taxon>Bacillati</taxon>
        <taxon>Actinomycetota</taxon>
        <taxon>Actinomycetes</taxon>
        <taxon>Streptosporangiales</taxon>
        <taxon>Streptosporangiaceae</taxon>
        <taxon>Sphaerisporangium</taxon>
    </lineage>
</organism>
<dbReference type="InterPro" id="IPR003779">
    <property type="entry name" value="CMD-like"/>
</dbReference>
<comment type="caution">
    <text evidence="3">The sequence shown here is derived from an EMBL/GenBank/DDBJ whole genome shotgun (WGS) entry which is preliminary data.</text>
</comment>
<evidence type="ECO:0000313" key="4">
    <source>
        <dbReference type="Proteomes" id="UP001596496"/>
    </source>
</evidence>
<dbReference type="SUPFAM" id="SSF69118">
    <property type="entry name" value="AhpD-like"/>
    <property type="match status" value="1"/>
</dbReference>
<feature type="domain" description="Carboxymuconolactone decarboxylase-like" evidence="2">
    <location>
        <begin position="74"/>
        <end position="135"/>
    </location>
</feature>
<feature type="compositionally biased region" description="Low complexity" evidence="1">
    <location>
        <begin position="1"/>
        <end position="26"/>
    </location>
</feature>
<proteinExistence type="predicted"/>
<sequence>MSPSTSPSTSLGTSPGTSTGSSTGTSADVFPDLTPESAPAGARAAMEGAREKLGHLPAAVARMAASPEALKGFLGANALFERTTLAPLDREVVVMTVVTRNACHVCVAMHTAALSRLEAAPELVEALRTRAPLPDARLEALRRFTLAVMDHLGAVPEQETRAFLSAGHTPRNALEVVLGVGAYTISTYANRLTGAPVDPALQAFAWEEEVA</sequence>
<dbReference type="Proteomes" id="UP001596496">
    <property type="component" value="Unassembled WGS sequence"/>
</dbReference>
<feature type="region of interest" description="Disordered" evidence="1">
    <location>
        <begin position="1"/>
        <end position="43"/>
    </location>
</feature>
<reference evidence="4" key="1">
    <citation type="journal article" date="2019" name="Int. J. Syst. Evol. Microbiol.">
        <title>The Global Catalogue of Microorganisms (GCM) 10K type strain sequencing project: providing services to taxonomists for standard genome sequencing and annotation.</title>
        <authorList>
            <consortium name="The Broad Institute Genomics Platform"/>
            <consortium name="The Broad Institute Genome Sequencing Center for Infectious Disease"/>
            <person name="Wu L."/>
            <person name="Ma J."/>
        </authorList>
    </citation>
    <scope>NUCLEOTIDE SEQUENCE [LARGE SCALE GENOMIC DNA]</scope>
    <source>
        <strain evidence="4">CECT 7649</strain>
    </source>
</reference>
<name>A0ABW2P8W4_9ACTN</name>
<evidence type="ECO:0000313" key="3">
    <source>
        <dbReference type="EMBL" id="MFC7383596.1"/>
    </source>
</evidence>
<dbReference type="Gene3D" id="1.20.1290.10">
    <property type="entry name" value="AhpD-like"/>
    <property type="match status" value="1"/>
</dbReference>
<gene>
    <name evidence="3" type="ORF">ACFQSB_15350</name>
</gene>
<dbReference type="Pfam" id="PF02627">
    <property type="entry name" value="CMD"/>
    <property type="match status" value="1"/>
</dbReference>
<keyword evidence="4" id="KW-1185">Reference proteome</keyword>
<dbReference type="PANTHER" id="PTHR35446">
    <property type="entry name" value="SI:CH211-175M2.5"/>
    <property type="match status" value="1"/>
</dbReference>
<dbReference type="PANTHER" id="PTHR35446:SF3">
    <property type="entry name" value="CMD DOMAIN-CONTAINING PROTEIN"/>
    <property type="match status" value="1"/>
</dbReference>
<accession>A0ABW2P8W4</accession>
<protein>
    <submittedName>
        <fullName evidence="3">Carboxymuconolactone decarboxylase family protein</fullName>
    </submittedName>
</protein>